<name>A0ABS7TSL3_9BACT</name>
<dbReference type="InterPro" id="IPR029024">
    <property type="entry name" value="TerB-like"/>
</dbReference>
<reference evidence="2" key="1">
    <citation type="submission" date="2021-08" db="EMBL/GenBank/DDBJ databases">
        <authorList>
            <person name="Stevens D.C."/>
        </authorList>
    </citation>
    <scope>NUCLEOTIDE SEQUENCE</scope>
    <source>
        <strain evidence="2">DSM 53165</strain>
    </source>
</reference>
<evidence type="ECO:0000259" key="1">
    <source>
        <dbReference type="Pfam" id="PF05099"/>
    </source>
</evidence>
<organism evidence="2 3">
    <name type="scientific">Nannocystis pusilla</name>
    <dbReference type="NCBI Taxonomy" id="889268"/>
    <lineage>
        <taxon>Bacteria</taxon>
        <taxon>Pseudomonadati</taxon>
        <taxon>Myxococcota</taxon>
        <taxon>Polyangia</taxon>
        <taxon>Nannocystales</taxon>
        <taxon>Nannocystaceae</taxon>
        <taxon>Nannocystis</taxon>
    </lineage>
</organism>
<evidence type="ECO:0000313" key="2">
    <source>
        <dbReference type="EMBL" id="MBZ5711137.1"/>
    </source>
</evidence>
<dbReference type="Proteomes" id="UP001139031">
    <property type="component" value="Unassembled WGS sequence"/>
</dbReference>
<dbReference type="Pfam" id="PF05099">
    <property type="entry name" value="TerB"/>
    <property type="match status" value="1"/>
</dbReference>
<evidence type="ECO:0000313" key="3">
    <source>
        <dbReference type="Proteomes" id="UP001139031"/>
    </source>
</evidence>
<dbReference type="InterPro" id="IPR007791">
    <property type="entry name" value="DjlA_N"/>
</dbReference>
<dbReference type="Gene3D" id="1.10.3680.10">
    <property type="entry name" value="TerB-like"/>
    <property type="match status" value="1"/>
</dbReference>
<proteinExistence type="predicted"/>
<accession>A0ABS7TSL3</accession>
<keyword evidence="3" id="KW-1185">Reference proteome</keyword>
<feature type="domain" description="Co-chaperone DjlA N-terminal" evidence="1">
    <location>
        <begin position="154"/>
        <end position="262"/>
    </location>
</feature>
<gene>
    <name evidence="2" type="ORF">K7C98_17970</name>
</gene>
<comment type="caution">
    <text evidence="2">The sequence shown here is derived from an EMBL/GenBank/DDBJ whole genome shotgun (WGS) entry which is preliminary data.</text>
</comment>
<dbReference type="EMBL" id="JAIRAU010000023">
    <property type="protein sequence ID" value="MBZ5711137.1"/>
    <property type="molecule type" value="Genomic_DNA"/>
</dbReference>
<dbReference type="RefSeq" id="WP_224192909.1">
    <property type="nucleotide sequence ID" value="NZ_JAIRAU010000023.1"/>
</dbReference>
<protein>
    <submittedName>
        <fullName evidence="2">TerB family tellurite resistance protein</fullName>
    </submittedName>
</protein>
<dbReference type="SUPFAM" id="SSF158682">
    <property type="entry name" value="TerB-like"/>
    <property type="match status" value="1"/>
</dbReference>
<sequence length="284" mass="30738">MDSRDLSFLLDIAKKVHEAHKQHHQLEISVAQRTDDLGIGLQIDLNAALPAGALIFGRISGFWLGALSAVDDTLFCDKSGNFLTIGPVHGQRGSLYIPYGAARNRGPGLYTLDLSIHLVEAGTATSTEIGQASYKLALSNQPPWRRVEFFWPLIKLCMAVIRVDDEVLASEIRGLRESFTAHLFLGPADMPDLRAVMKDPHHGDLNQLIDSIALRMPFMGPETIIQLMCEIARLDGPVNAHEFALIRQVAASLAVSPARCAELAAAPAAIAAPGNTRALAPTPR</sequence>
<dbReference type="CDD" id="cd07177">
    <property type="entry name" value="terB_like"/>
    <property type="match status" value="1"/>
</dbReference>